<dbReference type="GO" id="GO:0003677">
    <property type="term" value="F:DNA binding"/>
    <property type="evidence" value="ECO:0007669"/>
    <property type="project" value="UniProtKB-KW"/>
</dbReference>
<dbReference type="PROSITE" id="PS51898">
    <property type="entry name" value="TYR_RECOMBINASE"/>
    <property type="match status" value="1"/>
</dbReference>
<dbReference type="Gene3D" id="1.10.443.10">
    <property type="entry name" value="Intergrase catalytic core"/>
    <property type="match status" value="2"/>
</dbReference>
<evidence type="ECO:0000313" key="4">
    <source>
        <dbReference type="EMBL" id="KKL16164.1"/>
    </source>
</evidence>
<proteinExistence type="predicted"/>
<dbReference type="InterPro" id="IPR002104">
    <property type="entry name" value="Integrase_catalytic"/>
</dbReference>
<dbReference type="InterPro" id="IPR013762">
    <property type="entry name" value="Integrase-like_cat_sf"/>
</dbReference>
<protein>
    <recommendedName>
        <fullName evidence="3">Tyr recombinase domain-containing protein</fullName>
    </recommendedName>
</protein>
<dbReference type="SUPFAM" id="SSF56349">
    <property type="entry name" value="DNA breaking-rejoining enzymes"/>
    <property type="match status" value="1"/>
</dbReference>
<organism evidence="4">
    <name type="scientific">marine sediment metagenome</name>
    <dbReference type="NCBI Taxonomy" id="412755"/>
    <lineage>
        <taxon>unclassified sequences</taxon>
        <taxon>metagenomes</taxon>
        <taxon>ecological metagenomes</taxon>
    </lineage>
</organism>
<feature type="domain" description="Tyr recombinase" evidence="3">
    <location>
        <begin position="4"/>
        <end position="218"/>
    </location>
</feature>
<dbReference type="GO" id="GO:0006310">
    <property type="term" value="P:DNA recombination"/>
    <property type="evidence" value="ECO:0007669"/>
    <property type="project" value="UniProtKB-KW"/>
</dbReference>
<evidence type="ECO:0000256" key="2">
    <source>
        <dbReference type="ARBA" id="ARBA00023172"/>
    </source>
</evidence>
<dbReference type="PANTHER" id="PTHR30349">
    <property type="entry name" value="PHAGE INTEGRASE-RELATED"/>
    <property type="match status" value="1"/>
</dbReference>
<keyword evidence="2" id="KW-0233">DNA recombination</keyword>
<keyword evidence="1" id="KW-0238">DNA-binding</keyword>
<sequence>MGRRLPKIINKEEYNLLLKECLKAKAIPQSKKRKYWIAMVLAGEAGLRVSEIIGLNKLKSRCCKVGIVDKRDGKKKLKFCMKCEKLLTQKEMFRDKNEWQINPLIKKSIDNGAIRVENAKGSKDRVVGCPGRLTEKYTKQLPLKINRRAFQSFVTNLGKRILDKPITVHTLRHAFATEFFKKTGGDMRTLQVLLGHSSIATTQIYAHVDPQDAIAKQKAVFG</sequence>
<dbReference type="InterPro" id="IPR050090">
    <property type="entry name" value="Tyrosine_recombinase_XerCD"/>
</dbReference>
<evidence type="ECO:0000259" key="3">
    <source>
        <dbReference type="PROSITE" id="PS51898"/>
    </source>
</evidence>
<dbReference type="PANTHER" id="PTHR30349:SF41">
    <property type="entry name" value="INTEGRASE_RECOMBINASE PROTEIN MJ0367-RELATED"/>
    <property type="match status" value="1"/>
</dbReference>
<dbReference type="EMBL" id="LAZR01039775">
    <property type="protein sequence ID" value="KKL16164.1"/>
    <property type="molecule type" value="Genomic_DNA"/>
</dbReference>
<dbReference type="Pfam" id="PF00589">
    <property type="entry name" value="Phage_integrase"/>
    <property type="match status" value="1"/>
</dbReference>
<gene>
    <name evidence="4" type="ORF">LCGC14_2498340</name>
</gene>
<dbReference type="InterPro" id="IPR011010">
    <property type="entry name" value="DNA_brk_join_enz"/>
</dbReference>
<accession>A0A0F9B2J6</accession>
<name>A0A0F9B2J6_9ZZZZ</name>
<dbReference type="GO" id="GO:0015074">
    <property type="term" value="P:DNA integration"/>
    <property type="evidence" value="ECO:0007669"/>
    <property type="project" value="InterPro"/>
</dbReference>
<evidence type="ECO:0000256" key="1">
    <source>
        <dbReference type="ARBA" id="ARBA00023125"/>
    </source>
</evidence>
<reference evidence="4" key="1">
    <citation type="journal article" date="2015" name="Nature">
        <title>Complex archaea that bridge the gap between prokaryotes and eukaryotes.</title>
        <authorList>
            <person name="Spang A."/>
            <person name="Saw J.H."/>
            <person name="Jorgensen S.L."/>
            <person name="Zaremba-Niedzwiedzka K."/>
            <person name="Martijn J."/>
            <person name="Lind A.E."/>
            <person name="van Eijk R."/>
            <person name="Schleper C."/>
            <person name="Guy L."/>
            <person name="Ettema T.J."/>
        </authorList>
    </citation>
    <scope>NUCLEOTIDE SEQUENCE</scope>
</reference>
<dbReference type="AlphaFoldDB" id="A0A0F9B2J6"/>
<comment type="caution">
    <text evidence="4">The sequence shown here is derived from an EMBL/GenBank/DDBJ whole genome shotgun (WGS) entry which is preliminary data.</text>
</comment>